<dbReference type="InterPro" id="IPR025282">
    <property type="entry name" value="DUF4214"/>
</dbReference>
<gene>
    <name evidence="2" type="ORF">KDM92_18250</name>
</gene>
<evidence type="ECO:0000313" key="2">
    <source>
        <dbReference type="EMBL" id="MBR7748523.1"/>
    </source>
</evidence>
<feature type="non-terminal residue" evidence="2">
    <location>
        <position position="1"/>
    </location>
</feature>
<name>A0A941I3F5_9BURK</name>
<organism evidence="2 3">
    <name type="scientific">Undibacterium baiyunense</name>
    <dbReference type="NCBI Taxonomy" id="2828731"/>
    <lineage>
        <taxon>Bacteria</taxon>
        <taxon>Pseudomonadati</taxon>
        <taxon>Pseudomonadota</taxon>
        <taxon>Betaproteobacteria</taxon>
        <taxon>Burkholderiales</taxon>
        <taxon>Oxalobacteraceae</taxon>
        <taxon>Undibacterium</taxon>
    </lineage>
</organism>
<dbReference type="AlphaFoldDB" id="A0A941I3F5"/>
<dbReference type="Proteomes" id="UP000680158">
    <property type="component" value="Unassembled WGS sequence"/>
</dbReference>
<protein>
    <submittedName>
        <fullName evidence="2">DUF4214 domain-containing protein</fullName>
    </submittedName>
</protein>
<sequence length="159" mass="16082">EQAEYKSAFASQSTETIVSTLYVNMFGRPADAAGLLYWVGEINAGRTTLGAAAINILNGAKDADKVAIDSKVTAATSFTTAIDTTDEIVAYSKAGGTAAAKVWLGVVTTAATATSQIAAQDAVIKAIVDGAVANNVLTNATDILSGSSFTAPQVYTPGG</sequence>
<feature type="non-terminal residue" evidence="2">
    <location>
        <position position="159"/>
    </location>
</feature>
<comment type="caution">
    <text evidence="2">The sequence shown here is derived from an EMBL/GenBank/DDBJ whole genome shotgun (WGS) entry which is preliminary data.</text>
</comment>
<evidence type="ECO:0000259" key="1">
    <source>
        <dbReference type="Pfam" id="PF13946"/>
    </source>
</evidence>
<keyword evidence="3" id="KW-1185">Reference proteome</keyword>
<dbReference type="Pfam" id="PF13946">
    <property type="entry name" value="DUF4214"/>
    <property type="match status" value="1"/>
</dbReference>
<reference evidence="2 3" key="1">
    <citation type="submission" date="2021-04" db="EMBL/GenBank/DDBJ databases">
        <title>novel species isolated from subtropical streams in China.</title>
        <authorList>
            <person name="Lu H."/>
        </authorList>
    </citation>
    <scope>NUCLEOTIDE SEQUENCE [LARGE SCALE GENOMIC DNA]</scope>
    <source>
        <strain evidence="2 3">BYS107W</strain>
    </source>
</reference>
<evidence type="ECO:0000313" key="3">
    <source>
        <dbReference type="Proteomes" id="UP000680158"/>
    </source>
</evidence>
<dbReference type="EMBL" id="JAGSPM010000043">
    <property type="protein sequence ID" value="MBR7748523.1"/>
    <property type="molecule type" value="Genomic_DNA"/>
</dbReference>
<proteinExistence type="predicted"/>
<accession>A0A941I3F5</accession>
<feature type="domain" description="DUF4214" evidence="1">
    <location>
        <begin position="3"/>
        <end position="48"/>
    </location>
</feature>